<evidence type="ECO:0000313" key="13">
    <source>
        <dbReference type="Proteomes" id="UP000030759"/>
    </source>
</evidence>
<evidence type="ECO:0000313" key="12">
    <source>
        <dbReference type="EMBL" id="ERE77694.1"/>
    </source>
</evidence>
<evidence type="ECO:0000256" key="8">
    <source>
        <dbReference type="ARBA" id="ARBA00041065"/>
    </source>
</evidence>
<keyword evidence="5" id="KW-1015">Disulfide bond</keyword>
<dbReference type="GO" id="GO:0005148">
    <property type="term" value="F:prolactin receptor binding"/>
    <property type="evidence" value="ECO:0007669"/>
    <property type="project" value="TreeGrafter"/>
</dbReference>
<comment type="subunit">
    <text evidence="7">Interacts with PRLR.</text>
</comment>
<evidence type="ECO:0000256" key="11">
    <source>
        <dbReference type="RuleBase" id="RU003618"/>
    </source>
</evidence>
<dbReference type="GO" id="GO:1903489">
    <property type="term" value="P:positive regulation of lactation"/>
    <property type="evidence" value="ECO:0007669"/>
    <property type="project" value="TreeGrafter"/>
</dbReference>
<dbReference type="AlphaFoldDB" id="A0A061ID54"/>
<dbReference type="InterPro" id="IPR018116">
    <property type="entry name" value="Somatotropin_CS"/>
</dbReference>
<protein>
    <recommendedName>
        <fullName evidence="8">Prolactin</fullName>
    </recommendedName>
</protein>
<keyword evidence="3" id="KW-0964">Secreted</keyword>
<keyword evidence="9" id="KW-0421">Lactation</keyword>
<keyword evidence="10" id="KW-0479">Metal-binding</keyword>
<accession>A0A061ID54</accession>
<dbReference type="Proteomes" id="UP000030759">
    <property type="component" value="Unassembled WGS sequence"/>
</dbReference>
<dbReference type="Pfam" id="PF00103">
    <property type="entry name" value="Hormone_1"/>
    <property type="match status" value="1"/>
</dbReference>
<organism evidence="12 13">
    <name type="scientific">Cricetulus griseus</name>
    <name type="common">Chinese hamster</name>
    <name type="synonym">Cricetulus barabensis griseus</name>
    <dbReference type="NCBI Taxonomy" id="10029"/>
    <lineage>
        <taxon>Eukaryota</taxon>
        <taxon>Metazoa</taxon>
        <taxon>Chordata</taxon>
        <taxon>Craniata</taxon>
        <taxon>Vertebrata</taxon>
        <taxon>Euteleostomi</taxon>
        <taxon>Mammalia</taxon>
        <taxon>Eutheria</taxon>
        <taxon>Euarchontoglires</taxon>
        <taxon>Glires</taxon>
        <taxon>Rodentia</taxon>
        <taxon>Myomorpha</taxon>
        <taxon>Muroidea</taxon>
        <taxon>Cricetidae</taxon>
        <taxon>Cricetinae</taxon>
        <taxon>Cricetulus</taxon>
    </lineage>
</organism>
<evidence type="ECO:0000256" key="7">
    <source>
        <dbReference type="ARBA" id="ARBA00038619"/>
    </source>
</evidence>
<feature type="binding site" evidence="10">
    <location>
        <position position="53"/>
    </location>
    <ligand>
        <name>Zn(2+)</name>
        <dbReference type="ChEBI" id="CHEBI:29105"/>
    </ligand>
</feature>
<comment type="subcellular location">
    <subcellularLocation>
        <location evidence="1 11">Secreted</location>
    </subcellularLocation>
</comment>
<dbReference type="InterPro" id="IPR009079">
    <property type="entry name" value="4_helix_cytokine-like_core"/>
</dbReference>
<dbReference type="GO" id="GO:0005615">
    <property type="term" value="C:extracellular space"/>
    <property type="evidence" value="ECO:0007669"/>
    <property type="project" value="TreeGrafter"/>
</dbReference>
<proteinExistence type="inferred from homology"/>
<dbReference type="GO" id="GO:0046427">
    <property type="term" value="P:positive regulation of receptor signaling pathway via JAK-STAT"/>
    <property type="evidence" value="ECO:0007669"/>
    <property type="project" value="TreeGrafter"/>
</dbReference>
<dbReference type="GO" id="GO:0007595">
    <property type="term" value="P:lactation"/>
    <property type="evidence" value="ECO:0007669"/>
    <property type="project" value="UniProtKB-KW"/>
</dbReference>
<dbReference type="GO" id="GO:0008284">
    <property type="term" value="P:positive regulation of cell population proliferation"/>
    <property type="evidence" value="ECO:0007669"/>
    <property type="project" value="TreeGrafter"/>
</dbReference>
<evidence type="ECO:0000256" key="4">
    <source>
        <dbReference type="ARBA" id="ARBA00022702"/>
    </source>
</evidence>
<comment type="similarity">
    <text evidence="2 11">Belongs to the somatotropin/prolactin family.</text>
</comment>
<dbReference type="EMBL" id="KE673273">
    <property type="protein sequence ID" value="ERE77694.1"/>
    <property type="molecule type" value="Genomic_DNA"/>
</dbReference>
<evidence type="ECO:0000256" key="10">
    <source>
        <dbReference type="PIRSR" id="PIRSR601400-1"/>
    </source>
</evidence>
<dbReference type="SUPFAM" id="SSF47266">
    <property type="entry name" value="4-helical cytokines"/>
    <property type="match status" value="1"/>
</dbReference>
<evidence type="ECO:0000256" key="5">
    <source>
        <dbReference type="ARBA" id="ARBA00023157"/>
    </source>
</evidence>
<dbReference type="CDD" id="cd10288">
    <property type="entry name" value="prolactin_like"/>
    <property type="match status" value="1"/>
</dbReference>
<dbReference type="Gene3D" id="1.20.1250.10">
    <property type="match status" value="1"/>
</dbReference>
<evidence type="ECO:0000256" key="9">
    <source>
        <dbReference type="ARBA" id="ARBA00043262"/>
    </source>
</evidence>
<name>A0A061ID54_CRIGR</name>
<dbReference type="PRINTS" id="PR00836">
    <property type="entry name" value="SOMATOTROPIN"/>
</dbReference>
<feature type="binding site" evidence="10">
    <location>
        <position position="209"/>
    </location>
    <ligand>
        <name>Zn(2+)</name>
        <dbReference type="ChEBI" id="CHEBI:29105"/>
    </ligand>
</feature>
<reference evidence="13" key="1">
    <citation type="journal article" date="2013" name="Nat. Biotechnol.">
        <title>Chinese hamster genome sequenced from sorted chromosomes.</title>
        <authorList>
            <person name="Brinkrolf K."/>
            <person name="Rupp O."/>
            <person name="Laux H."/>
            <person name="Kollin F."/>
            <person name="Ernst W."/>
            <person name="Linke B."/>
            <person name="Kofler R."/>
            <person name="Romand S."/>
            <person name="Hesse F."/>
            <person name="Budach W.E."/>
            <person name="Galosy S."/>
            <person name="Muller D."/>
            <person name="Noll T."/>
            <person name="Wienberg J."/>
            <person name="Jostock T."/>
            <person name="Leonard M."/>
            <person name="Grillari J."/>
            <person name="Tauch A."/>
            <person name="Goesmann A."/>
            <person name="Helk B."/>
            <person name="Mott J.E."/>
            <person name="Puhler A."/>
            <person name="Borth N."/>
        </authorList>
    </citation>
    <scope>NUCLEOTIDE SEQUENCE [LARGE SCALE GENOMIC DNA]</scope>
    <source>
        <strain evidence="13">17A/GY</strain>
    </source>
</reference>
<dbReference type="GO" id="GO:0005179">
    <property type="term" value="F:hormone activity"/>
    <property type="evidence" value="ECO:0007669"/>
    <property type="project" value="UniProtKB-KW"/>
</dbReference>
<keyword evidence="10" id="KW-0862">Zinc</keyword>
<evidence type="ECO:0000256" key="1">
    <source>
        <dbReference type="ARBA" id="ARBA00004613"/>
    </source>
</evidence>
<sequence>MNSHGSDRKGTLLLLVVSNLLFCRNVHPLPICPGGNCQMPLQELFDRVIMLSHYVYLLSADMFIELDKQYAQDHEFIAKAISDCPTSSLATPEGKEEAQQVPPEVLLNLILSLVHSWNDPLFQLVTEVDGIHEASDAIISRAKEIGEQNKRLLEGIEKILGQAYPAAKGNEFYSVWSQFPSLQGVDEESRDLAIYNKIRCLRRDSHKVDNYLKLLRCRIVHNNNC</sequence>
<dbReference type="PANTHER" id="PTHR11417">
    <property type="entry name" value="SOMATOTROPIN,PROLACTIN"/>
    <property type="match status" value="1"/>
</dbReference>
<dbReference type="PROSITE" id="PS00338">
    <property type="entry name" value="SOMATOTROPIN_2"/>
    <property type="match status" value="1"/>
</dbReference>
<evidence type="ECO:0000256" key="3">
    <source>
        <dbReference type="ARBA" id="ARBA00022525"/>
    </source>
</evidence>
<dbReference type="GO" id="GO:0046872">
    <property type="term" value="F:metal ion binding"/>
    <property type="evidence" value="ECO:0007669"/>
    <property type="project" value="UniProtKB-KW"/>
</dbReference>
<dbReference type="InterPro" id="IPR001400">
    <property type="entry name" value="Somatotropin/Prolactin"/>
</dbReference>
<dbReference type="GO" id="GO:0031667">
    <property type="term" value="P:response to nutrient levels"/>
    <property type="evidence" value="ECO:0007669"/>
    <property type="project" value="TreeGrafter"/>
</dbReference>
<evidence type="ECO:0000256" key="2">
    <source>
        <dbReference type="ARBA" id="ARBA00008474"/>
    </source>
</evidence>
<comment type="function">
    <text evidence="6">Prolactin acts primarily on the mammary gland by promoting lactation.</text>
</comment>
<dbReference type="GO" id="GO:0007565">
    <property type="term" value="P:female pregnancy"/>
    <property type="evidence" value="ECO:0007669"/>
    <property type="project" value="TreeGrafter"/>
</dbReference>
<dbReference type="PANTHER" id="PTHR11417:SF5">
    <property type="entry name" value="PROLACTIN"/>
    <property type="match status" value="1"/>
</dbReference>
<dbReference type="PROSITE" id="PS00266">
    <property type="entry name" value="SOMATOTROPIN_1"/>
    <property type="match status" value="1"/>
</dbReference>
<gene>
    <name evidence="12" type="ORF">H671_3g10887</name>
</gene>
<evidence type="ECO:0000256" key="6">
    <source>
        <dbReference type="ARBA" id="ARBA00037239"/>
    </source>
</evidence>
<keyword evidence="4 11" id="KW-0372">Hormone</keyword>